<gene>
    <name evidence="1" type="primary">SRC1_1</name>
    <name evidence="1" type="ORF">LTR37_016493</name>
</gene>
<protein>
    <submittedName>
        <fullName evidence="1">Inner nuclear membrane protein enriched at telomere/subtelomere region</fullName>
    </submittedName>
</protein>
<name>A0ACC3MP89_9PEZI</name>
<reference evidence="1" key="1">
    <citation type="submission" date="2023-07" db="EMBL/GenBank/DDBJ databases">
        <title>Black Yeasts Isolated from many extreme environments.</title>
        <authorList>
            <person name="Coleine C."/>
            <person name="Stajich J.E."/>
            <person name="Selbmann L."/>
        </authorList>
    </citation>
    <scope>NUCLEOTIDE SEQUENCE</scope>
    <source>
        <strain evidence="1">CCFEE 5714</strain>
    </source>
</reference>
<organism evidence="1 2">
    <name type="scientific">Vermiconidia calcicola</name>
    <dbReference type="NCBI Taxonomy" id="1690605"/>
    <lineage>
        <taxon>Eukaryota</taxon>
        <taxon>Fungi</taxon>
        <taxon>Dikarya</taxon>
        <taxon>Ascomycota</taxon>
        <taxon>Pezizomycotina</taxon>
        <taxon>Dothideomycetes</taxon>
        <taxon>Dothideomycetidae</taxon>
        <taxon>Mycosphaerellales</taxon>
        <taxon>Extremaceae</taxon>
        <taxon>Vermiconidia</taxon>
    </lineage>
</organism>
<accession>A0ACC3MP89</accession>
<comment type="caution">
    <text evidence="1">The sequence shown here is derived from an EMBL/GenBank/DDBJ whole genome shotgun (WGS) entry which is preliminary data.</text>
</comment>
<keyword evidence="2" id="KW-1185">Reference proteome</keyword>
<dbReference type="EMBL" id="JAUTXU010000198">
    <property type="protein sequence ID" value="KAK3699341.1"/>
    <property type="molecule type" value="Genomic_DNA"/>
</dbReference>
<proteinExistence type="predicted"/>
<dbReference type="Proteomes" id="UP001281147">
    <property type="component" value="Unassembled WGS sequence"/>
</dbReference>
<evidence type="ECO:0000313" key="1">
    <source>
        <dbReference type="EMBL" id="KAK3699341.1"/>
    </source>
</evidence>
<evidence type="ECO:0000313" key="2">
    <source>
        <dbReference type="Proteomes" id="UP001281147"/>
    </source>
</evidence>
<sequence length="671" mass="75241">MDNEAYLEPGFDPSTFTVPRLRSVLVAHSVNYPSSAKKNQLIELFNDNVLSQARKLRTANARVKRTSRGIENIPASQSTDNDDEEDEEQPPPRPSSSRRSTGRSTRARTEEAQEVAPATRSSRYSTAPPESTPRRVSSKHARTVDRAGADPAPEPKRSASRRSRQSAQTPVVRQEAADDGSPFSHDNVFQSGSSPPAQTDRRRSTMGVTKDADRRRSRDARRRTEEVKPARQQMDGAVVPTRKTFEVPVTSKKRDEVEPSEEFTPEEQQEMALTQQSGQAVAVRPKSTKPAAKAAKNGIGAMFVALTAAFAYLWSEEKFNVGYCGHGEPSTDVAGVEIPEWANVLRPACEPCPPHAICYDRLETACEPGFVLTQSPLSMGAKLPIPPACEPDTARTRKVNAVRERVVEELRDQNAKYECGELSTPKVKEKELKKDISKQRRKGMSNEEFEDLWDSAIGEVRSADEVSEATDKSGEFTLRSSSLRNISFACSVRRSLRETLREYLWYLVGILLVAASGTYGQYMLTSGRETETMAKQIAGQVYQTLSYQAALHASDPDAYRENYLPVAQLRDDVLRNEYSTFRRKKIWEKVQQKVEHNSNVRPMVREGRSGDVGRVWEWVGAIGMLESPPASHERRKSGRVSFGGEQWVSPRNEDSTEMSQVSRWKENQQYY</sequence>